<organism evidence="3 4">
    <name type="scientific">Stachybotrys elegans</name>
    <dbReference type="NCBI Taxonomy" id="80388"/>
    <lineage>
        <taxon>Eukaryota</taxon>
        <taxon>Fungi</taxon>
        <taxon>Dikarya</taxon>
        <taxon>Ascomycota</taxon>
        <taxon>Pezizomycotina</taxon>
        <taxon>Sordariomycetes</taxon>
        <taxon>Hypocreomycetidae</taxon>
        <taxon>Hypocreales</taxon>
        <taxon>Stachybotryaceae</taxon>
        <taxon>Stachybotrys</taxon>
    </lineage>
</organism>
<feature type="signal peptide" evidence="2">
    <location>
        <begin position="1"/>
        <end position="19"/>
    </location>
</feature>
<keyword evidence="2" id="KW-0732">Signal</keyword>
<feature type="compositionally biased region" description="Gly residues" evidence="1">
    <location>
        <begin position="73"/>
        <end position="101"/>
    </location>
</feature>
<gene>
    <name evidence="3" type="ORF">B0I35DRAFT_414782</name>
</gene>
<keyword evidence="4" id="KW-1185">Reference proteome</keyword>
<feature type="region of interest" description="Disordered" evidence="1">
    <location>
        <begin position="24"/>
        <end position="101"/>
    </location>
</feature>
<sequence>MKASLATCAATLVIPFVLAAPTNGGDAPAVEARAPVVSEERSEPTFVVRDAGTKGYDGYDGECSDEEKNPKGYGKGSGRGGLYCTRGGRGGRGGGRGGSRR</sequence>
<proteinExistence type="predicted"/>
<protein>
    <submittedName>
        <fullName evidence="3">Uncharacterized protein</fullName>
    </submittedName>
</protein>
<evidence type="ECO:0000256" key="2">
    <source>
        <dbReference type="SAM" id="SignalP"/>
    </source>
</evidence>
<evidence type="ECO:0000313" key="3">
    <source>
        <dbReference type="EMBL" id="KAH7303917.1"/>
    </source>
</evidence>
<evidence type="ECO:0000256" key="1">
    <source>
        <dbReference type="SAM" id="MobiDB-lite"/>
    </source>
</evidence>
<dbReference type="EMBL" id="JAGPNK010000027">
    <property type="protein sequence ID" value="KAH7303917.1"/>
    <property type="molecule type" value="Genomic_DNA"/>
</dbReference>
<comment type="caution">
    <text evidence="3">The sequence shown here is derived from an EMBL/GenBank/DDBJ whole genome shotgun (WGS) entry which is preliminary data.</text>
</comment>
<feature type="chain" id="PRO_5035441604" evidence="2">
    <location>
        <begin position="20"/>
        <end position="101"/>
    </location>
</feature>
<evidence type="ECO:0000313" key="4">
    <source>
        <dbReference type="Proteomes" id="UP000813444"/>
    </source>
</evidence>
<dbReference type="AlphaFoldDB" id="A0A8K0SI06"/>
<dbReference type="Proteomes" id="UP000813444">
    <property type="component" value="Unassembled WGS sequence"/>
</dbReference>
<accession>A0A8K0SI06</accession>
<reference evidence="3" key="1">
    <citation type="journal article" date="2021" name="Nat. Commun.">
        <title>Genetic determinants of endophytism in the Arabidopsis root mycobiome.</title>
        <authorList>
            <person name="Mesny F."/>
            <person name="Miyauchi S."/>
            <person name="Thiergart T."/>
            <person name="Pickel B."/>
            <person name="Atanasova L."/>
            <person name="Karlsson M."/>
            <person name="Huettel B."/>
            <person name="Barry K.W."/>
            <person name="Haridas S."/>
            <person name="Chen C."/>
            <person name="Bauer D."/>
            <person name="Andreopoulos W."/>
            <person name="Pangilinan J."/>
            <person name="LaButti K."/>
            <person name="Riley R."/>
            <person name="Lipzen A."/>
            <person name="Clum A."/>
            <person name="Drula E."/>
            <person name="Henrissat B."/>
            <person name="Kohler A."/>
            <person name="Grigoriev I.V."/>
            <person name="Martin F.M."/>
            <person name="Hacquard S."/>
        </authorList>
    </citation>
    <scope>NUCLEOTIDE SEQUENCE</scope>
    <source>
        <strain evidence="3">MPI-CAGE-CH-0235</strain>
    </source>
</reference>
<name>A0A8K0SI06_9HYPO</name>